<name>A0A0L6U608_9BASI</name>
<dbReference type="AlphaFoldDB" id="A0A0L6U608"/>
<keyword evidence="6" id="KW-1185">Reference proteome</keyword>
<organism evidence="5 6">
    <name type="scientific">Puccinia sorghi</name>
    <dbReference type="NCBI Taxonomy" id="27349"/>
    <lineage>
        <taxon>Eukaryota</taxon>
        <taxon>Fungi</taxon>
        <taxon>Dikarya</taxon>
        <taxon>Basidiomycota</taxon>
        <taxon>Pucciniomycotina</taxon>
        <taxon>Pucciniomycetes</taxon>
        <taxon>Pucciniales</taxon>
        <taxon>Pucciniaceae</taxon>
        <taxon>Puccinia</taxon>
    </lineage>
</organism>
<dbReference type="PANTHER" id="PTHR12159:SF9">
    <property type="entry name" value="G_T MISMATCH-SPECIFIC THYMINE DNA GLYCOSYLASE"/>
    <property type="match status" value="1"/>
</dbReference>
<dbReference type="GO" id="GO:0008263">
    <property type="term" value="F:pyrimidine-specific mismatch base pair DNA N-glycosylase activity"/>
    <property type="evidence" value="ECO:0007669"/>
    <property type="project" value="TreeGrafter"/>
</dbReference>
<keyword evidence="1" id="KW-0227">DNA damage</keyword>
<accession>A0A0L6U608</accession>
<dbReference type="InterPro" id="IPR015637">
    <property type="entry name" value="MUG/TDG"/>
</dbReference>
<dbReference type="GO" id="GO:0006285">
    <property type="term" value="P:base-excision repair, AP site formation"/>
    <property type="evidence" value="ECO:0007669"/>
    <property type="project" value="InterPro"/>
</dbReference>
<comment type="caution">
    <text evidence="5">The sequence shown here is derived from an EMBL/GenBank/DDBJ whole genome shotgun (WGS) entry which is preliminary data.</text>
</comment>
<dbReference type="VEuPathDB" id="FungiDB:VP01_987g3"/>
<evidence type="ECO:0000313" key="6">
    <source>
        <dbReference type="Proteomes" id="UP000037035"/>
    </source>
</evidence>
<evidence type="ECO:0000313" key="5">
    <source>
        <dbReference type="EMBL" id="KNZ43772.1"/>
    </source>
</evidence>
<gene>
    <name evidence="5" type="ORF">VP01_987g3</name>
</gene>
<evidence type="ECO:0000256" key="1">
    <source>
        <dbReference type="ARBA" id="ARBA00022763"/>
    </source>
</evidence>
<dbReference type="EMBL" id="LAVV01015580">
    <property type="protein sequence ID" value="KNZ43772.1"/>
    <property type="molecule type" value="Genomic_DNA"/>
</dbReference>
<evidence type="ECO:0000256" key="3">
    <source>
        <dbReference type="ARBA" id="ARBA00023204"/>
    </source>
</evidence>
<dbReference type="PANTHER" id="PTHR12159">
    <property type="entry name" value="G/T AND G/U MISMATCH-SPECIFIC DNA GLYCOSYLASE"/>
    <property type="match status" value="1"/>
</dbReference>
<dbReference type="Gene3D" id="3.40.470.10">
    <property type="entry name" value="Uracil-DNA glycosylase-like domain"/>
    <property type="match status" value="1"/>
</dbReference>
<dbReference type="GO" id="GO:0004844">
    <property type="term" value="F:uracil DNA N-glycosylase activity"/>
    <property type="evidence" value="ECO:0007669"/>
    <property type="project" value="TreeGrafter"/>
</dbReference>
<protein>
    <recommendedName>
        <fullName evidence="7">Uracil-DNA glycosylase-like domain-containing protein</fullName>
    </recommendedName>
</protein>
<dbReference type="InterPro" id="IPR036895">
    <property type="entry name" value="Uracil-DNA_glycosylase-like_sf"/>
</dbReference>
<evidence type="ECO:0008006" key="7">
    <source>
        <dbReference type="Google" id="ProtNLM"/>
    </source>
</evidence>
<feature type="region of interest" description="Disordered" evidence="4">
    <location>
        <begin position="42"/>
        <end position="63"/>
    </location>
</feature>
<reference evidence="5 6" key="1">
    <citation type="submission" date="2015-08" db="EMBL/GenBank/DDBJ databases">
        <title>Next Generation Sequencing and Analysis of the Genome of Puccinia sorghi L Schw, the Causal Agent of Maize Common Rust.</title>
        <authorList>
            <person name="Rochi L."/>
            <person name="Burguener G."/>
            <person name="Darino M."/>
            <person name="Turjanski A."/>
            <person name="Kreff E."/>
            <person name="Dieguez M.J."/>
            <person name="Sacco F."/>
        </authorList>
    </citation>
    <scope>NUCLEOTIDE SEQUENCE [LARGE SCALE GENOMIC DNA]</scope>
    <source>
        <strain evidence="5 6">RO10H11247</strain>
    </source>
</reference>
<proteinExistence type="predicted"/>
<dbReference type="SUPFAM" id="SSF52141">
    <property type="entry name" value="Uracil-DNA glycosylase-like"/>
    <property type="match status" value="1"/>
</dbReference>
<feature type="compositionally biased region" description="Basic and acidic residues" evidence="4">
    <location>
        <begin position="42"/>
        <end position="51"/>
    </location>
</feature>
<evidence type="ECO:0000256" key="2">
    <source>
        <dbReference type="ARBA" id="ARBA00022801"/>
    </source>
</evidence>
<dbReference type="Proteomes" id="UP000037035">
    <property type="component" value="Unassembled WGS sequence"/>
</dbReference>
<evidence type="ECO:0000256" key="4">
    <source>
        <dbReference type="SAM" id="MobiDB-lite"/>
    </source>
</evidence>
<dbReference type="CDD" id="cd10028">
    <property type="entry name" value="UDG-F2_TDG_MUG"/>
    <property type="match status" value="1"/>
</dbReference>
<dbReference type="STRING" id="27349.A0A0L6U608"/>
<keyword evidence="2" id="KW-0378">Hydrolase</keyword>
<dbReference type="OrthoDB" id="565731at2759"/>
<sequence length="240" mass="27085">MNSTTPSCPALELRVTKDLVCSSPTVTLSRQAHLQSKYFRSEAPGEARNDDGGFPSSPGNSSRRSIVNGGETKFCFVVQSFTPYCLSPYDDHLLPSKFGLGLTDLVSRPTTEANELAPVERREAVPILLEKIRKFQPRFLCFVGIKQYQDLCIYLKKKRKSQKDKLIMGIKKTNIGLQDIVFKSHKIHLLNSNDDKKNSQTGKSTTSTKDWTYTFIFVCPSTSALVRNYEVRVQNFFNIS</sequence>
<keyword evidence="3" id="KW-0234">DNA repair</keyword>